<dbReference type="Gene3D" id="3.40.50.2000">
    <property type="entry name" value="Glycogen Phosphorylase B"/>
    <property type="match status" value="2"/>
</dbReference>
<sequence>MKKILTIAGTRPQLVKIAAVSRVLRQSFEEVLVNTGQHYDYNMAGVFFDELNIPKPDYDLGIGSDSHGRQTGKMLIAVEEVVEKEQPDVILVYGDTNSTLAGATVASKLHIPIVHIEAGLRSYNKKMPEEINRILTDHVSTLLFAPTDVAVSNLENEGINNGVYQVGDVMYDAVQFNMELAEQKYKLSYFGLEHKSFVLGTIHRADNTDNKDRLEAILRAFASIEEEVYLPLHPRTKSKIEQYGFEPILEQARNITVVAPISYLEMLLLEKHAKAIVTDSGGVQKEAYFAKVPCVTLRDQTEWVETIDSGWNQLVNPLKVDLGTILSNLTDGKPIEGLYGDGKSAREIVSIMHDYFK</sequence>
<dbReference type="SUPFAM" id="SSF53756">
    <property type="entry name" value="UDP-Glycosyltransferase/glycogen phosphorylase"/>
    <property type="match status" value="1"/>
</dbReference>
<dbReference type="GO" id="GO:0008761">
    <property type="term" value="F:UDP-N-acetylglucosamine 2-epimerase activity"/>
    <property type="evidence" value="ECO:0007669"/>
    <property type="project" value="UniProtKB-EC"/>
</dbReference>
<feature type="domain" description="UDP-N-acetylglucosamine 2-epimerase" evidence="2">
    <location>
        <begin position="26"/>
        <end position="352"/>
    </location>
</feature>
<dbReference type="InterPro" id="IPR003331">
    <property type="entry name" value="UDP_GlcNAc_Epimerase_2_dom"/>
</dbReference>
<comment type="caution">
    <text evidence="3">The sequence shown here is derived from an EMBL/GenBank/DDBJ whole genome shotgun (WGS) entry which is preliminary data.</text>
</comment>
<dbReference type="PANTHER" id="PTHR43174:SF1">
    <property type="entry name" value="UDP-N-ACETYLGLUCOSAMINE 2-EPIMERASE"/>
    <property type="match status" value="1"/>
</dbReference>
<evidence type="ECO:0000313" key="4">
    <source>
        <dbReference type="Proteomes" id="UP001556040"/>
    </source>
</evidence>
<protein>
    <submittedName>
        <fullName evidence="3">UDP-N-acetylglucosamine 2-epimerase (Non-hydrolyzing)</fullName>
        <ecNumber evidence="3">5.1.3.14</ecNumber>
    </submittedName>
</protein>
<reference evidence="3 4" key="1">
    <citation type="journal article" date="1979" name="Int. J. Syst. Evol. Microbiol.">
        <title>Bacillus globisporus subsp. marinus subsp. nov.</title>
        <authorList>
            <person name="Liu H."/>
        </authorList>
    </citation>
    <scope>NUCLEOTIDE SEQUENCE [LARGE SCALE GENOMIC DNA]</scope>
    <source>
        <strain evidence="3 4">DSM 1297</strain>
    </source>
</reference>
<comment type="similarity">
    <text evidence="1">Belongs to the UDP-N-acetylglucosamine 2-epimerase family.</text>
</comment>
<proteinExistence type="inferred from homology"/>
<keyword evidence="4" id="KW-1185">Reference proteome</keyword>
<dbReference type="InterPro" id="IPR029767">
    <property type="entry name" value="WecB-like"/>
</dbReference>
<evidence type="ECO:0000259" key="2">
    <source>
        <dbReference type="Pfam" id="PF02350"/>
    </source>
</evidence>
<dbReference type="Proteomes" id="UP001556040">
    <property type="component" value="Unassembled WGS sequence"/>
</dbReference>
<dbReference type="CDD" id="cd03786">
    <property type="entry name" value="GTB_UDP-GlcNAc_2-Epimerase"/>
    <property type="match status" value="1"/>
</dbReference>
<gene>
    <name evidence="3" type="primary">wecB</name>
    <name evidence="3" type="ORF">AB1471_03175</name>
</gene>
<dbReference type="Pfam" id="PF02350">
    <property type="entry name" value="Epimerase_2"/>
    <property type="match status" value="1"/>
</dbReference>
<name>A0ABV3Q0D4_9BACL</name>
<evidence type="ECO:0000313" key="3">
    <source>
        <dbReference type="EMBL" id="MEW9500800.1"/>
    </source>
</evidence>
<dbReference type="NCBIfam" id="TIGR00236">
    <property type="entry name" value="wecB"/>
    <property type="match status" value="1"/>
</dbReference>
<evidence type="ECO:0000256" key="1">
    <source>
        <dbReference type="RuleBase" id="RU003513"/>
    </source>
</evidence>
<dbReference type="EC" id="5.1.3.14" evidence="3"/>
<accession>A0ABV3Q0D4</accession>
<dbReference type="PANTHER" id="PTHR43174">
    <property type="entry name" value="UDP-N-ACETYLGLUCOSAMINE 2-EPIMERASE"/>
    <property type="match status" value="1"/>
</dbReference>
<organism evidence="3 4">
    <name type="scientific">Jeotgalibacillus marinus</name>
    <dbReference type="NCBI Taxonomy" id="86667"/>
    <lineage>
        <taxon>Bacteria</taxon>
        <taxon>Bacillati</taxon>
        <taxon>Bacillota</taxon>
        <taxon>Bacilli</taxon>
        <taxon>Bacillales</taxon>
        <taxon>Caryophanaceae</taxon>
        <taxon>Jeotgalibacillus</taxon>
    </lineage>
</organism>
<keyword evidence="1 3" id="KW-0413">Isomerase</keyword>
<dbReference type="EMBL" id="JBFMIA010000002">
    <property type="protein sequence ID" value="MEW9500800.1"/>
    <property type="molecule type" value="Genomic_DNA"/>
</dbReference>
<dbReference type="RefSeq" id="WP_367778151.1">
    <property type="nucleotide sequence ID" value="NZ_JBFMIA010000002.1"/>
</dbReference>